<reference evidence="1 2" key="1">
    <citation type="submission" date="2024-04" db="EMBL/GenBank/DDBJ databases">
        <title>Phyllosticta paracitricarpa is synonymous to the EU quarantine fungus P. citricarpa based on phylogenomic analyses.</title>
        <authorList>
            <consortium name="Lawrence Berkeley National Laboratory"/>
            <person name="Van ingen-buijs V.A."/>
            <person name="Van westerhoven A.C."/>
            <person name="Haridas S."/>
            <person name="Skiadas P."/>
            <person name="Martin F."/>
            <person name="Groenewald J.Z."/>
            <person name="Crous P.W."/>
            <person name="Seidl M.F."/>
        </authorList>
    </citation>
    <scope>NUCLEOTIDE SEQUENCE [LARGE SCALE GENOMIC DNA]</scope>
    <source>
        <strain evidence="1 2">CPC 17464</strain>
    </source>
</reference>
<sequence length="197" mass="21913">TSSPLIAQLYSWREGLGWYDRVLAADVLCSRGARSGQKMADWVWALARHARAGHCAHILLRRSSFPFTSSQGPLPLRLFDSSACSLFSSLHFAPTLVLALTSRLTPIPVSVVFVPVHSSTRRRRVHSTYPPTRQPNKSTSIPILPPAVTLLSLSLDSIRLASPPNKDSLPFAWPTRPFLVHLRPIDDDLWTMSLLDL</sequence>
<proteinExistence type="predicted"/>
<feature type="non-terminal residue" evidence="1">
    <location>
        <position position="1"/>
    </location>
</feature>
<keyword evidence="2" id="KW-1185">Reference proteome</keyword>
<dbReference type="Proteomes" id="UP001360953">
    <property type="component" value="Unassembled WGS sequence"/>
</dbReference>
<dbReference type="EMBL" id="JBBPEH010000008">
    <property type="protein sequence ID" value="KAK7535067.1"/>
    <property type="molecule type" value="Genomic_DNA"/>
</dbReference>
<protein>
    <submittedName>
        <fullName evidence="1">Uncharacterized protein</fullName>
    </submittedName>
</protein>
<evidence type="ECO:0000313" key="2">
    <source>
        <dbReference type="Proteomes" id="UP001360953"/>
    </source>
</evidence>
<dbReference type="GeneID" id="92036970"/>
<gene>
    <name evidence="1" type="ORF">J3D65DRAFT_699436</name>
</gene>
<accession>A0ABR1LMV2</accession>
<organism evidence="1 2">
    <name type="scientific">Phyllosticta citribraziliensis</name>
    <dbReference type="NCBI Taxonomy" id="989973"/>
    <lineage>
        <taxon>Eukaryota</taxon>
        <taxon>Fungi</taxon>
        <taxon>Dikarya</taxon>
        <taxon>Ascomycota</taxon>
        <taxon>Pezizomycotina</taxon>
        <taxon>Dothideomycetes</taxon>
        <taxon>Dothideomycetes incertae sedis</taxon>
        <taxon>Botryosphaeriales</taxon>
        <taxon>Phyllostictaceae</taxon>
        <taxon>Phyllosticta</taxon>
    </lineage>
</organism>
<name>A0ABR1LMV2_9PEZI</name>
<dbReference type="RefSeq" id="XP_066653792.1">
    <property type="nucleotide sequence ID" value="XM_066804064.1"/>
</dbReference>
<comment type="caution">
    <text evidence="1">The sequence shown here is derived from an EMBL/GenBank/DDBJ whole genome shotgun (WGS) entry which is preliminary data.</text>
</comment>
<evidence type="ECO:0000313" key="1">
    <source>
        <dbReference type="EMBL" id="KAK7535067.1"/>
    </source>
</evidence>